<dbReference type="Proteomes" id="UP001367030">
    <property type="component" value="Unassembled WGS sequence"/>
</dbReference>
<evidence type="ECO:0000313" key="3">
    <source>
        <dbReference type="EMBL" id="MEJ8859429.1"/>
    </source>
</evidence>
<name>A0ABU8XKA8_9BURK</name>
<organism evidence="3 4">
    <name type="scientific">Variovorax robiniae</name>
    <dbReference type="NCBI Taxonomy" id="1836199"/>
    <lineage>
        <taxon>Bacteria</taxon>
        <taxon>Pseudomonadati</taxon>
        <taxon>Pseudomonadota</taxon>
        <taxon>Betaproteobacteria</taxon>
        <taxon>Burkholderiales</taxon>
        <taxon>Comamonadaceae</taxon>
        <taxon>Variovorax</taxon>
    </lineage>
</organism>
<evidence type="ECO:0000256" key="2">
    <source>
        <dbReference type="SAM" id="MobiDB-lite"/>
    </source>
</evidence>
<keyword evidence="4" id="KW-1185">Reference proteome</keyword>
<keyword evidence="1" id="KW-0175">Coiled coil</keyword>
<gene>
    <name evidence="3" type="ORF">WKW79_33030</name>
</gene>
<feature type="coiled-coil region" evidence="1">
    <location>
        <begin position="79"/>
        <end position="106"/>
    </location>
</feature>
<feature type="compositionally biased region" description="Basic and acidic residues" evidence="2">
    <location>
        <begin position="10"/>
        <end position="23"/>
    </location>
</feature>
<evidence type="ECO:0000256" key="1">
    <source>
        <dbReference type="SAM" id="Coils"/>
    </source>
</evidence>
<dbReference type="RefSeq" id="WP_340339467.1">
    <property type="nucleotide sequence ID" value="NZ_JBBKZS010000028.1"/>
</dbReference>
<proteinExistence type="predicted"/>
<sequence length="114" mass="12071">MPAANNADSETMKDGIMNREIESRQLSQPADLTDVLDANKEATEEVKQVADQLAVVHAVLELGVPAGAAEDVGLATEQTAQLGKQLEEASDKLDKVNEQLATEVNARKSAADDA</sequence>
<accession>A0ABU8XKA8</accession>
<dbReference type="EMBL" id="JBBKZS010000028">
    <property type="protein sequence ID" value="MEJ8859429.1"/>
    <property type="molecule type" value="Genomic_DNA"/>
</dbReference>
<protein>
    <submittedName>
        <fullName evidence="3">Uncharacterized protein</fullName>
    </submittedName>
</protein>
<comment type="caution">
    <text evidence="3">The sequence shown here is derived from an EMBL/GenBank/DDBJ whole genome shotgun (WGS) entry which is preliminary data.</text>
</comment>
<feature type="region of interest" description="Disordered" evidence="2">
    <location>
        <begin position="1"/>
        <end position="30"/>
    </location>
</feature>
<reference evidence="3 4" key="1">
    <citation type="submission" date="2024-03" db="EMBL/GenBank/DDBJ databases">
        <title>Novel species of the genus Variovorax.</title>
        <authorList>
            <person name="Liu Q."/>
            <person name="Xin Y.-H."/>
        </authorList>
    </citation>
    <scope>NUCLEOTIDE SEQUENCE [LARGE SCALE GENOMIC DNA]</scope>
    <source>
        <strain evidence="3 4">KACC 18901</strain>
    </source>
</reference>
<evidence type="ECO:0000313" key="4">
    <source>
        <dbReference type="Proteomes" id="UP001367030"/>
    </source>
</evidence>